<proteinExistence type="predicted"/>
<dbReference type="AntiFam" id="ANF00024">
    <property type="entry name" value="Antisense to 23S rRNA"/>
</dbReference>
<protein>
    <submittedName>
        <fullName evidence="1">Uncharacterized protein</fullName>
    </submittedName>
</protein>
<name>W1WP01_9ZZZZ</name>
<dbReference type="EMBL" id="AZMM01018489">
    <property type="protein sequence ID" value="ETJ19656.1"/>
    <property type="molecule type" value="Genomic_DNA"/>
</dbReference>
<accession>W1WP01</accession>
<organism evidence="1">
    <name type="scientific">human gut metagenome</name>
    <dbReference type="NCBI Taxonomy" id="408170"/>
    <lineage>
        <taxon>unclassified sequences</taxon>
        <taxon>metagenomes</taxon>
        <taxon>organismal metagenomes</taxon>
    </lineage>
</organism>
<evidence type="ECO:0000313" key="1">
    <source>
        <dbReference type="EMBL" id="ETJ19656.1"/>
    </source>
</evidence>
<dbReference type="AlphaFoldDB" id="W1WP01"/>
<comment type="caution">
    <text evidence="1">The sequence shown here is derived from an EMBL/GenBank/DDBJ whole genome shotgun (WGS) entry which is preliminary data.</text>
</comment>
<sequence>MLYLRFSKLEASPKAISGRTSYLQARLEFHRYPQVIPALFNVRGFGPPRNFTFASTCSWIGRLVSGLRRVTGRPFKTRFRYGSTP</sequence>
<gene>
    <name evidence="1" type="ORF">Q604_UNBC18489G0003</name>
</gene>
<reference evidence="1" key="1">
    <citation type="submission" date="2013-12" db="EMBL/GenBank/DDBJ databases">
        <title>A Varibaculum cambriense genome reconstructed from a premature infant gut community with otherwise low bacterial novelty that shifts toward anaerobic metabolism during the third week of life.</title>
        <authorList>
            <person name="Brown C.T."/>
            <person name="Sharon I."/>
            <person name="Thomas B.C."/>
            <person name="Castelle C.J."/>
            <person name="Morowitz M.J."/>
            <person name="Banfield J.F."/>
        </authorList>
    </citation>
    <scope>NUCLEOTIDE SEQUENCE</scope>
</reference>